<keyword evidence="8" id="KW-1185">Reference proteome</keyword>
<dbReference type="CDD" id="cd06581">
    <property type="entry name" value="TM_PBP1_LivM_like"/>
    <property type="match status" value="1"/>
</dbReference>
<dbReference type="GO" id="GO:0015658">
    <property type="term" value="F:branched-chain amino acid transmembrane transporter activity"/>
    <property type="evidence" value="ECO:0007669"/>
    <property type="project" value="InterPro"/>
</dbReference>
<feature type="transmembrane region" description="Helical" evidence="6">
    <location>
        <begin position="215"/>
        <end position="242"/>
    </location>
</feature>
<dbReference type="RefSeq" id="WP_127763489.1">
    <property type="nucleotide sequence ID" value="NZ_SADE01000001.1"/>
</dbReference>
<feature type="transmembrane region" description="Helical" evidence="6">
    <location>
        <begin position="37"/>
        <end position="59"/>
    </location>
</feature>
<feature type="transmembrane region" description="Helical" evidence="6">
    <location>
        <begin position="96"/>
        <end position="119"/>
    </location>
</feature>
<feature type="transmembrane region" description="Helical" evidence="6">
    <location>
        <begin position="274"/>
        <end position="291"/>
    </location>
</feature>
<gene>
    <name evidence="7" type="ORF">EOI86_02090</name>
</gene>
<evidence type="ECO:0000256" key="4">
    <source>
        <dbReference type="ARBA" id="ARBA00022989"/>
    </source>
</evidence>
<evidence type="ECO:0000313" key="7">
    <source>
        <dbReference type="EMBL" id="RVU38117.1"/>
    </source>
</evidence>
<dbReference type="InterPro" id="IPR001851">
    <property type="entry name" value="ABC_transp_permease"/>
</dbReference>
<evidence type="ECO:0000256" key="3">
    <source>
        <dbReference type="ARBA" id="ARBA00022692"/>
    </source>
</evidence>
<dbReference type="Proteomes" id="UP000287447">
    <property type="component" value="Unassembled WGS sequence"/>
</dbReference>
<accession>A0A437QUC0</accession>
<feature type="transmembrane region" description="Helical" evidence="6">
    <location>
        <begin position="175"/>
        <end position="194"/>
    </location>
</feature>
<feature type="transmembrane region" description="Helical" evidence="6">
    <location>
        <begin position="303"/>
        <end position="322"/>
    </location>
</feature>
<name>A0A437QUC0_9PROT</name>
<feature type="transmembrane region" description="Helical" evidence="6">
    <location>
        <begin position="248"/>
        <end position="267"/>
    </location>
</feature>
<feature type="transmembrane region" description="Helical" evidence="6">
    <location>
        <begin position="66"/>
        <end position="84"/>
    </location>
</feature>
<sequence>MATGGLFSGNSAWTDIHPAKIVVAVFLLAYPTFTSDFFTYQIGAYSLILGMVALSLMMLAGYGGMVSLAQLTVAGFAGYLMAIFGDNSVGVMGLGWPWWLTIPVAILGAAVFSALIGAISVRTEGIYTIMITLAIAVAFFYFVRQNYALFNGFTGYAGVEPPTLFGVYWRAPIPFYYLTLALAAFFFFMVLYGARANFGLSLQAIRDNPRRMHALGYDVTVHRIVAYFMSGIIAGTAGVLLVWFNGRISPGSVGVDVAIDILVIAVVGGMRHPVGPFLGAIAFVLLENFAIDLIDRERFNTVIGLAFLLVVLFSPDGLLGIWSKVRNRIGLNWNARRRNARAERDDGQTAPSFEQ</sequence>
<organism evidence="7 8">
    <name type="scientific">Hwanghaeella grinnelliae</name>
    <dbReference type="NCBI Taxonomy" id="2500179"/>
    <lineage>
        <taxon>Bacteria</taxon>
        <taxon>Pseudomonadati</taxon>
        <taxon>Pseudomonadota</taxon>
        <taxon>Alphaproteobacteria</taxon>
        <taxon>Rhodospirillales</taxon>
        <taxon>Rhodospirillaceae</taxon>
        <taxon>Hwanghaeella</taxon>
    </lineage>
</organism>
<dbReference type="PANTHER" id="PTHR30482">
    <property type="entry name" value="HIGH-AFFINITY BRANCHED-CHAIN AMINO ACID TRANSPORT SYSTEM PERMEASE"/>
    <property type="match status" value="1"/>
</dbReference>
<dbReference type="EMBL" id="SADE01000001">
    <property type="protein sequence ID" value="RVU38117.1"/>
    <property type="molecule type" value="Genomic_DNA"/>
</dbReference>
<reference evidence="8" key="1">
    <citation type="submission" date="2019-01" db="EMBL/GenBank/DDBJ databases">
        <title>Gri0909 isolated from a small marine red alga.</title>
        <authorList>
            <person name="Kim J."/>
            <person name="Jeong S.E."/>
            <person name="Jeon C.O."/>
        </authorList>
    </citation>
    <scope>NUCLEOTIDE SEQUENCE [LARGE SCALE GENOMIC DNA]</scope>
    <source>
        <strain evidence="8">Gri0909</strain>
    </source>
</reference>
<dbReference type="PANTHER" id="PTHR30482:SF17">
    <property type="entry name" value="ABC TRANSPORTER ATP-BINDING PROTEIN"/>
    <property type="match status" value="1"/>
</dbReference>
<keyword evidence="2" id="KW-1003">Cell membrane</keyword>
<keyword evidence="4 6" id="KW-1133">Transmembrane helix</keyword>
<feature type="transmembrane region" description="Helical" evidence="6">
    <location>
        <begin position="126"/>
        <end position="143"/>
    </location>
</feature>
<dbReference type="Pfam" id="PF02653">
    <property type="entry name" value="BPD_transp_2"/>
    <property type="match status" value="1"/>
</dbReference>
<comment type="subcellular location">
    <subcellularLocation>
        <location evidence="1">Cell membrane</location>
        <topology evidence="1">Multi-pass membrane protein</topology>
    </subcellularLocation>
</comment>
<comment type="caution">
    <text evidence="7">The sequence shown here is derived from an EMBL/GenBank/DDBJ whole genome shotgun (WGS) entry which is preliminary data.</text>
</comment>
<dbReference type="OrthoDB" id="9804361at2"/>
<evidence type="ECO:0000256" key="5">
    <source>
        <dbReference type="ARBA" id="ARBA00023136"/>
    </source>
</evidence>
<evidence type="ECO:0000256" key="6">
    <source>
        <dbReference type="SAM" id="Phobius"/>
    </source>
</evidence>
<evidence type="ECO:0000313" key="8">
    <source>
        <dbReference type="Proteomes" id="UP000287447"/>
    </source>
</evidence>
<keyword evidence="5 6" id="KW-0472">Membrane</keyword>
<protein>
    <submittedName>
        <fullName evidence="7">Branched-chain amino acid ABC transporter permease</fullName>
    </submittedName>
</protein>
<dbReference type="AlphaFoldDB" id="A0A437QUC0"/>
<keyword evidence="3 6" id="KW-0812">Transmembrane</keyword>
<proteinExistence type="predicted"/>
<evidence type="ECO:0000256" key="1">
    <source>
        <dbReference type="ARBA" id="ARBA00004651"/>
    </source>
</evidence>
<evidence type="ECO:0000256" key="2">
    <source>
        <dbReference type="ARBA" id="ARBA00022475"/>
    </source>
</evidence>
<dbReference type="InterPro" id="IPR043428">
    <property type="entry name" value="LivM-like"/>
</dbReference>
<dbReference type="GO" id="GO:0005886">
    <property type="term" value="C:plasma membrane"/>
    <property type="evidence" value="ECO:0007669"/>
    <property type="project" value="UniProtKB-SubCell"/>
</dbReference>